<evidence type="ECO:0000313" key="1">
    <source>
        <dbReference type="EMBL" id="NEN25608.1"/>
    </source>
</evidence>
<reference evidence="1 2" key="1">
    <citation type="submission" date="2020-02" db="EMBL/GenBank/DDBJ databases">
        <title>Out from the shadows clarifying the taxonomy of the family Cryomorphaceae and related taxa by utilizing the GTDB taxonomic framework.</title>
        <authorList>
            <person name="Bowman J.P."/>
        </authorList>
    </citation>
    <scope>NUCLEOTIDE SEQUENCE [LARGE SCALE GENOMIC DNA]</scope>
    <source>
        <strain evidence="1 2">QSSC 1-22</strain>
    </source>
</reference>
<dbReference type="RefSeq" id="WP_163287058.1">
    <property type="nucleotide sequence ID" value="NZ_JAAGVY010000063.1"/>
</dbReference>
<dbReference type="Proteomes" id="UP000486602">
    <property type="component" value="Unassembled WGS sequence"/>
</dbReference>
<organism evidence="1 2">
    <name type="scientific">Cryomorpha ignava</name>
    <dbReference type="NCBI Taxonomy" id="101383"/>
    <lineage>
        <taxon>Bacteria</taxon>
        <taxon>Pseudomonadati</taxon>
        <taxon>Bacteroidota</taxon>
        <taxon>Flavobacteriia</taxon>
        <taxon>Flavobacteriales</taxon>
        <taxon>Cryomorphaceae</taxon>
        <taxon>Cryomorpha</taxon>
    </lineage>
</organism>
<accession>A0A7K3WVN6</accession>
<keyword evidence="2" id="KW-1185">Reference proteome</keyword>
<dbReference type="AlphaFoldDB" id="A0A7K3WVN6"/>
<sequence length="78" mass="8286">MKQIAKLLCVIIGGVVLQNPAIGQESIACGTFPMDSATFINQPWYGNNQFLLDLIDSVGYNSAAPKSNIAGGFDPQVL</sequence>
<gene>
    <name evidence="1" type="ORF">G3O08_19120</name>
</gene>
<comment type="caution">
    <text evidence="1">The sequence shown here is derived from an EMBL/GenBank/DDBJ whole genome shotgun (WGS) entry which is preliminary data.</text>
</comment>
<name>A0A7K3WVN6_9FLAO</name>
<protein>
    <submittedName>
        <fullName evidence="1">Uncharacterized protein</fullName>
    </submittedName>
</protein>
<dbReference type="EMBL" id="JAAGVY010000063">
    <property type="protein sequence ID" value="NEN25608.1"/>
    <property type="molecule type" value="Genomic_DNA"/>
</dbReference>
<evidence type="ECO:0000313" key="2">
    <source>
        <dbReference type="Proteomes" id="UP000486602"/>
    </source>
</evidence>
<proteinExistence type="predicted"/>